<gene>
    <name evidence="3" type="ORF">ENK44_14910</name>
</gene>
<reference evidence="3" key="1">
    <citation type="journal article" date="2020" name="mSystems">
        <title>Genome- and Community-Level Interaction Insights into Carbon Utilization and Element Cycling Functions of Hydrothermarchaeota in Hydrothermal Sediment.</title>
        <authorList>
            <person name="Zhou Z."/>
            <person name="Liu Y."/>
            <person name="Xu W."/>
            <person name="Pan J."/>
            <person name="Luo Z.H."/>
            <person name="Li M."/>
        </authorList>
    </citation>
    <scope>NUCLEOTIDE SEQUENCE [LARGE SCALE GENOMIC DNA]</scope>
    <source>
        <strain evidence="3">HyVt-577</strain>
    </source>
</reference>
<keyword evidence="1" id="KW-0378">Hydrolase</keyword>
<protein>
    <recommendedName>
        <fullName evidence="2">CN hydrolase domain-containing protein</fullName>
    </recommendedName>
</protein>
<dbReference type="EMBL" id="DRQG01000142">
    <property type="protein sequence ID" value="HGY56996.1"/>
    <property type="molecule type" value="Genomic_DNA"/>
</dbReference>
<dbReference type="Pfam" id="PF00795">
    <property type="entry name" value="CN_hydrolase"/>
    <property type="match status" value="1"/>
</dbReference>
<evidence type="ECO:0000259" key="2">
    <source>
        <dbReference type="PROSITE" id="PS50263"/>
    </source>
</evidence>
<dbReference type="Proteomes" id="UP000885779">
    <property type="component" value="Unassembled WGS sequence"/>
</dbReference>
<organism evidence="3">
    <name type="scientific">Caldithrix abyssi</name>
    <dbReference type="NCBI Taxonomy" id="187145"/>
    <lineage>
        <taxon>Bacteria</taxon>
        <taxon>Pseudomonadati</taxon>
        <taxon>Calditrichota</taxon>
        <taxon>Calditrichia</taxon>
        <taxon>Calditrichales</taxon>
        <taxon>Calditrichaceae</taxon>
        <taxon>Caldithrix</taxon>
    </lineage>
</organism>
<dbReference type="CDD" id="cd07586">
    <property type="entry name" value="nitrilase_8"/>
    <property type="match status" value="1"/>
</dbReference>
<dbReference type="AlphaFoldDB" id="A0A7V4U2R3"/>
<evidence type="ECO:0000313" key="3">
    <source>
        <dbReference type="EMBL" id="HGY56996.1"/>
    </source>
</evidence>
<dbReference type="SUPFAM" id="SSF56317">
    <property type="entry name" value="Carbon-nitrogen hydrolase"/>
    <property type="match status" value="1"/>
</dbReference>
<accession>A0A7V4U2R3</accession>
<dbReference type="InterPro" id="IPR036526">
    <property type="entry name" value="C-N_Hydrolase_sf"/>
</dbReference>
<dbReference type="PROSITE" id="PS50263">
    <property type="entry name" value="CN_HYDROLASE"/>
    <property type="match status" value="1"/>
</dbReference>
<comment type="caution">
    <text evidence="3">The sequence shown here is derived from an EMBL/GenBank/DDBJ whole genome shotgun (WGS) entry which is preliminary data.</text>
</comment>
<dbReference type="PANTHER" id="PTHR43674:SF2">
    <property type="entry name" value="BETA-UREIDOPROPIONASE"/>
    <property type="match status" value="1"/>
</dbReference>
<dbReference type="Gene3D" id="3.60.110.10">
    <property type="entry name" value="Carbon-nitrogen hydrolase"/>
    <property type="match status" value="1"/>
</dbReference>
<dbReference type="GO" id="GO:0033388">
    <property type="term" value="P:putrescine biosynthetic process from arginine"/>
    <property type="evidence" value="ECO:0007669"/>
    <property type="project" value="TreeGrafter"/>
</dbReference>
<feature type="domain" description="CN hydrolase" evidence="2">
    <location>
        <begin position="8"/>
        <end position="254"/>
    </location>
</feature>
<name>A0A7V4U2R3_CALAY</name>
<dbReference type="GO" id="GO:0050126">
    <property type="term" value="F:N-carbamoylputrescine amidase activity"/>
    <property type="evidence" value="ECO:0007669"/>
    <property type="project" value="TreeGrafter"/>
</dbReference>
<dbReference type="InterPro" id="IPR003010">
    <property type="entry name" value="C-N_Hydrolase"/>
</dbReference>
<dbReference type="InterPro" id="IPR050345">
    <property type="entry name" value="Aliph_Amidase/BUP"/>
</dbReference>
<evidence type="ECO:0000256" key="1">
    <source>
        <dbReference type="ARBA" id="ARBA00022801"/>
    </source>
</evidence>
<proteinExistence type="predicted"/>
<sequence>MAEIKQKIRIATVQVGNVLANVEKNLNKHYEYIEKAIADGADVVVFPELSITGYSLKDAVYDVALTIDDRRFDRLKELSKKVSILIGAVELNERFEIYNSALWFEDGRLLTRHRKVYLPTYGLFEEKRYFSAGNRFRAFDSKLGRFGLLICEDMWHPTSGIILAQDGASVIFVMSAGIARGIGGDDKPQNIRIWETLNVALAVSTTSFIVFVNRVGVEDGLMFWGGSEVIDPHGDRITKTEYFQEGYHLAEIDLLKLKHARINTTLLSDEKLNVLIEEFDRIEKQRREY</sequence>
<dbReference type="PANTHER" id="PTHR43674">
    <property type="entry name" value="NITRILASE C965.09-RELATED"/>
    <property type="match status" value="1"/>
</dbReference>